<comment type="caution">
    <text evidence="2">The sequence shown here is derived from an EMBL/GenBank/DDBJ whole genome shotgun (WGS) entry which is preliminary data.</text>
</comment>
<name>A0AAV7WGR2_PLEWA</name>
<dbReference type="EMBL" id="JANPWB010000001">
    <property type="protein sequence ID" value="KAJ1213230.1"/>
    <property type="molecule type" value="Genomic_DNA"/>
</dbReference>
<keyword evidence="3" id="KW-1185">Reference proteome</keyword>
<evidence type="ECO:0000313" key="3">
    <source>
        <dbReference type="Proteomes" id="UP001066276"/>
    </source>
</evidence>
<proteinExistence type="predicted"/>
<accession>A0AAV7WGR2</accession>
<reference evidence="2" key="1">
    <citation type="journal article" date="2022" name="bioRxiv">
        <title>Sequencing and chromosome-scale assembly of the giantPleurodeles waltlgenome.</title>
        <authorList>
            <person name="Brown T."/>
            <person name="Elewa A."/>
            <person name="Iarovenko S."/>
            <person name="Subramanian E."/>
            <person name="Araus A.J."/>
            <person name="Petzold A."/>
            <person name="Susuki M."/>
            <person name="Suzuki K.-i.T."/>
            <person name="Hayashi T."/>
            <person name="Toyoda A."/>
            <person name="Oliveira C."/>
            <person name="Osipova E."/>
            <person name="Leigh N.D."/>
            <person name="Simon A."/>
            <person name="Yun M.H."/>
        </authorList>
    </citation>
    <scope>NUCLEOTIDE SEQUENCE</scope>
    <source>
        <strain evidence="2">20211129_DDA</strain>
        <tissue evidence="2">Liver</tissue>
    </source>
</reference>
<dbReference type="AlphaFoldDB" id="A0AAV7WGR2"/>
<dbReference type="Proteomes" id="UP001066276">
    <property type="component" value="Chromosome 1_1"/>
</dbReference>
<organism evidence="2 3">
    <name type="scientific">Pleurodeles waltl</name>
    <name type="common">Iberian ribbed newt</name>
    <dbReference type="NCBI Taxonomy" id="8319"/>
    <lineage>
        <taxon>Eukaryota</taxon>
        <taxon>Metazoa</taxon>
        <taxon>Chordata</taxon>
        <taxon>Craniata</taxon>
        <taxon>Vertebrata</taxon>
        <taxon>Euteleostomi</taxon>
        <taxon>Amphibia</taxon>
        <taxon>Batrachia</taxon>
        <taxon>Caudata</taxon>
        <taxon>Salamandroidea</taxon>
        <taxon>Salamandridae</taxon>
        <taxon>Pleurodelinae</taxon>
        <taxon>Pleurodeles</taxon>
    </lineage>
</organism>
<evidence type="ECO:0000313" key="2">
    <source>
        <dbReference type="EMBL" id="KAJ1213230.1"/>
    </source>
</evidence>
<gene>
    <name evidence="2" type="ORF">NDU88_000868</name>
</gene>
<feature type="region of interest" description="Disordered" evidence="1">
    <location>
        <begin position="1"/>
        <end position="56"/>
    </location>
</feature>
<sequence length="146" mass="15270">MGLRRWRSLESSAPEGPAREPRSSAQAQAAGALNRPAALPESERSGGTPGSSPAIVAARMGLPRQRRELWPLLPSEAAASQMFPVVIVDEGLLIKTAEGASVAGILVVFVGRSAVINWSVVVDGSAIVNLIANEMDIIFSVDDLGN</sequence>
<evidence type="ECO:0000256" key="1">
    <source>
        <dbReference type="SAM" id="MobiDB-lite"/>
    </source>
</evidence>
<protein>
    <submittedName>
        <fullName evidence="2">Uncharacterized protein</fullName>
    </submittedName>
</protein>